<evidence type="ECO:0000313" key="2">
    <source>
        <dbReference type="Proteomes" id="UP000494106"/>
    </source>
</evidence>
<proteinExistence type="predicted"/>
<reference evidence="1 2" key="1">
    <citation type="submission" date="2020-04" db="EMBL/GenBank/DDBJ databases">
        <authorList>
            <person name="Wallbank WR R."/>
            <person name="Pardo Diaz C."/>
            <person name="Kozak K."/>
            <person name="Martin S."/>
            <person name="Jiggins C."/>
            <person name="Moest M."/>
            <person name="Warren A I."/>
            <person name="Byers J.R.P. K."/>
            <person name="Montejo-Kovacevich G."/>
            <person name="Yen C E."/>
        </authorList>
    </citation>
    <scope>NUCLEOTIDE SEQUENCE [LARGE SCALE GENOMIC DNA]</scope>
</reference>
<evidence type="ECO:0000313" key="1">
    <source>
        <dbReference type="EMBL" id="CAB3236371.1"/>
    </source>
</evidence>
<dbReference type="EMBL" id="CADEBC010000487">
    <property type="protein sequence ID" value="CAB3236371.1"/>
    <property type="molecule type" value="Genomic_DNA"/>
</dbReference>
<organism evidence="1 2">
    <name type="scientific">Arctia plantaginis</name>
    <name type="common">Wood tiger moth</name>
    <name type="synonym">Phalaena plantaginis</name>
    <dbReference type="NCBI Taxonomy" id="874455"/>
    <lineage>
        <taxon>Eukaryota</taxon>
        <taxon>Metazoa</taxon>
        <taxon>Ecdysozoa</taxon>
        <taxon>Arthropoda</taxon>
        <taxon>Hexapoda</taxon>
        <taxon>Insecta</taxon>
        <taxon>Pterygota</taxon>
        <taxon>Neoptera</taxon>
        <taxon>Endopterygota</taxon>
        <taxon>Lepidoptera</taxon>
        <taxon>Glossata</taxon>
        <taxon>Ditrysia</taxon>
        <taxon>Noctuoidea</taxon>
        <taxon>Erebidae</taxon>
        <taxon>Arctiinae</taxon>
        <taxon>Arctia</taxon>
    </lineage>
</organism>
<dbReference type="AlphaFoldDB" id="A0A8S0ZSE9"/>
<protein>
    <submittedName>
        <fullName evidence="1">Uncharacterized protein</fullName>
    </submittedName>
</protein>
<keyword evidence="2" id="KW-1185">Reference proteome</keyword>
<name>A0A8S0ZSE9_ARCPL</name>
<dbReference type="Proteomes" id="UP000494106">
    <property type="component" value="Unassembled WGS sequence"/>
</dbReference>
<accession>A0A8S0ZSE9</accession>
<comment type="caution">
    <text evidence="1">The sequence shown here is derived from an EMBL/GenBank/DDBJ whole genome shotgun (WGS) entry which is preliminary data.</text>
</comment>
<sequence length="81" mass="9225">MDVNVTRISSGTVYVRGLTLWNYATIESKAVAHVPGSESKFGEISSTRSLRARVINCTTHKRRVREKKYRYNGFDVNINSM</sequence>
<gene>
    <name evidence="1" type="ORF">APLA_LOCUS6513</name>
</gene>